<accession>A0AAV2IHM9</accession>
<dbReference type="Proteomes" id="UP001497497">
    <property type="component" value="Unassembled WGS sequence"/>
</dbReference>
<protein>
    <recommendedName>
        <fullName evidence="5">AIG1-type G domain-containing protein</fullName>
    </recommendedName>
</protein>
<evidence type="ECO:0000313" key="6">
    <source>
        <dbReference type="EMBL" id="CAL1546305.1"/>
    </source>
</evidence>
<keyword evidence="2" id="KW-0547">Nucleotide-binding</keyword>
<dbReference type="PANTHER" id="PTHR10903">
    <property type="entry name" value="GTPASE, IMAP FAMILY MEMBER-RELATED"/>
    <property type="match status" value="1"/>
</dbReference>
<feature type="region of interest" description="Disordered" evidence="4">
    <location>
        <begin position="55"/>
        <end position="96"/>
    </location>
</feature>
<keyword evidence="7" id="KW-1185">Reference proteome</keyword>
<dbReference type="InterPro" id="IPR045058">
    <property type="entry name" value="GIMA/IAN/Toc"/>
</dbReference>
<dbReference type="PROSITE" id="PS51720">
    <property type="entry name" value="G_AIG1"/>
    <property type="match status" value="1"/>
</dbReference>
<sequence>MLTNILSDLHKQMESIQKTFEGSEYYNSLWTPLQTRLLNVRSQLKILEGGRSEYTRVEEVSKSHREQETNSQPYRSLPEPSRQLSNNILPSDNKSAPIDGAYQSLSPQTLPEETRYVKDRVLLLVGRTGCGKSSTANSIIGEPLFAKKGEDSSLLQKYAVDIDGSKVTVVDGTGIGDTGSDMTGGLQETIQKAETAVQLCVSGFNALIYVMAYGTRFIQKEKESVDLIKSLFGRDILFIYLFI</sequence>
<dbReference type="InterPro" id="IPR027417">
    <property type="entry name" value="P-loop_NTPase"/>
</dbReference>
<feature type="domain" description="AIG1-type G" evidence="5">
    <location>
        <begin position="117"/>
        <end position="243"/>
    </location>
</feature>
<feature type="compositionally biased region" description="Basic and acidic residues" evidence="4">
    <location>
        <begin position="55"/>
        <end position="68"/>
    </location>
</feature>
<dbReference type="Pfam" id="PF04548">
    <property type="entry name" value="AIG1"/>
    <property type="match status" value="1"/>
</dbReference>
<dbReference type="EMBL" id="CAXITT010000797">
    <property type="protein sequence ID" value="CAL1546305.1"/>
    <property type="molecule type" value="Genomic_DNA"/>
</dbReference>
<dbReference type="GO" id="GO:0005525">
    <property type="term" value="F:GTP binding"/>
    <property type="evidence" value="ECO:0007669"/>
    <property type="project" value="UniProtKB-KW"/>
</dbReference>
<feature type="compositionally biased region" description="Polar residues" evidence="4">
    <location>
        <begin position="82"/>
        <end position="94"/>
    </location>
</feature>
<reference evidence="6 7" key="1">
    <citation type="submission" date="2024-04" db="EMBL/GenBank/DDBJ databases">
        <authorList>
            <consortium name="Genoscope - CEA"/>
            <person name="William W."/>
        </authorList>
    </citation>
    <scope>NUCLEOTIDE SEQUENCE [LARGE SCALE GENOMIC DNA]</scope>
</reference>
<evidence type="ECO:0000259" key="5">
    <source>
        <dbReference type="PROSITE" id="PS51720"/>
    </source>
</evidence>
<keyword evidence="3" id="KW-0342">GTP-binding</keyword>
<name>A0AAV2IHM9_LYMST</name>
<evidence type="ECO:0000256" key="2">
    <source>
        <dbReference type="ARBA" id="ARBA00022741"/>
    </source>
</evidence>
<evidence type="ECO:0000256" key="1">
    <source>
        <dbReference type="ARBA" id="ARBA00008535"/>
    </source>
</evidence>
<dbReference type="SUPFAM" id="SSF52540">
    <property type="entry name" value="P-loop containing nucleoside triphosphate hydrolases"/>
    <property type="match status" value="1"/>
</dbReference>
<dbReference type="InterPro" id="IPR006703">
    <property type="entry name" value="G_AIG1"/>
</dbReference>
<dbReference type="AlphaFoldDB" id="A0AAV2IHM9"/>
<gene>
    <name evidence="6" type="ORF">GSLYS_00019682001</name>
</gene>
<comment type="caution">
    <text evidence="6">The sequence shown here is derived from an EMBL/GenBank/DDBJ whole genome shotgun (WGS) entry which is preliminary data.</text>
</comment>
<dbReference type="Gene3D" id="3.40.50.300">
    <property type="entry name" value="P-loop containing nucleotide triphosphate hydrolases"/>
    <property type="match status" value="1"/>
</dbReference>
<dbReference type="PANTHER" id="PTHR10903:SF184">
    <property type="entry name" value="GTP-BINDING PROTEIN A"/>
    <property type="match status" value="1"/>
</dbReference>
<evidence type="ECO:0000256" key="3">
    <source>
        <dbReference type="ARBA" id="ARBA00023134"/>
    </source>
</evidence>
<organism evidence="6 7">
    <name type="scientific">Lymnaea stagnalis</name>
    <name type="common">Great pond snail</name>
    <name type="synonym">Helix stagnalis</name>
    <dbReference type="NCBI Taxonomy" id="6523"/>
    <lineage>
        <taxon>Eukaryota</taxon>
        <taxon>Metazoa</taxon>
        <taxon>Spiralia</taxon>
        <taxon>Lophotrochozoa</taxon>
        <taxon>Mollusca</taxon>
        <taxon>Gastropoda</taxon>
        <taxon>Heterobranchia</taxon>
        <taxon>Euthyneura</taxon>
        <taxon>Panpulmonata</taxon>
        <taxon>Hygrophila</taxon>
        <taxon>Lymnaeoidea</taxon>
        <taxon>Lymnaeidae</taxon>
        <taxon>Lymnaea</taxon>
    </lineage>
</organism>
<evidence type="ECO:0000313" key="7">
    <source>
        <dbReference type="Proteomes" id="UP001497497"/>
    </source>
</evidence>
<comment type="similarity">
    <text evidence="1">Belongs to the TRAFAC class TrmE-Era-EngA-EngB-Septin-like GTPase superfamily. AIG1/Toc34/Toc159-like paraseptin GTPase family. IAN subfamily.</text>
</comment>
<evidence type="ECO:0000256" key="4">
    <source>
        <dbReference type="SAM" id="MobiDB-lite"/>
    </source>
</evidence>
<proteinExistence type="inferred from homology"/>